<dbReference type="EMBL" id="CP042912">
    <property type="protein sequence ID" value="QEG21583.1"/>
    <property type="molecule type" value="Genomic_DNA"/>
</dbReference>
<dbReference type="Gene3D" id="1.10.150.720">
    <property type="entry name" value="Haloacid dehalogenase-like hydrolase"/>
    <property type="match status" value="1"/>
</dbReference>
<dbReference type="Proteomes" id="UP000322214">
    <property type="component" value="Chromosome"/>
</dbReference>
<organism evidence="1 2">
    <name type="scientific">Mariniblastus fucicola</name>
    <dbReference type="NCBI Taxonomy" id="980251"/>
    <lineage>
        <taxon>Bacteria</taxon>
        <taxon>Pseudomonadati</taxon>
        <taxon>Planctomycetota</taxon>
        <taxon>Planctomycetia</taxon>
        <taxon>Pirellulales</taxon>
        <taxon>Pirellulaceae</taxon>
        <taxon>Mariniblastus</taxon>
    </lineage>
</organism>
<dbReference type="PANTHER" id="PTHR46191:SF2">
    <property type="entry name" value="HALOACID DEHALOGENASE-LIKE HYDROLASE DOMAIN-CONTAINING PROTEIN 3"/>
    <property type="match status" value="1"/>
</dbReference>
<keyword evidence="2" id="KW-1185">Reference proteome</keyword>
<dbReference type="InterPro" id="IPR051828">
    <property type="entry name" value="HAD-like_hydrolase_domain"/>
</dbReference>
<dbReference type="InterPro" id="IPR023214">
    <property type="entry name" value="HAD_sf"/>
</dbReference>
<dbReference type="InterPro" id="IPR006439">
    <property type="entry name" value="HAD-SF_hydro_IA"/>
</dbReference>
<name>A0A5B9PFA3_9BACT</name>
<dbReference type="Pfam" id="PF00702">
    <property type="entry name" value="Hydrolase"/>
    <property type="match status" value="1"/>
</dbReference>
<sequence length="213" mass="24586">MPDVVSAYFLAGQRHGSELSKQDVKKRFRIARRQRFGTYVVASQTHPGSLPSSDEIERMLWRDLISDVFEDLDRVDELFEQLWLHFAMAENWQLYDDVEECWSRLHANGDRIVVASNFDSRLLDIVAKHPTLALADAVYCSAEVGFRKPDPRFYETVATLFGIKDSDEVIMIGDDFENDYVAPGRFGWRAFHLNRKHGVRPDERVISCLSQLS</sequence>
<protein>
    <submittedName>
        <fullName evidence="1">D-glucose-1-phosphatase</fullName>
    </submittedName>
</protein>
<dbReference type="KEGG" id="mff:MFFC18_14410"/>
<dbReference type="SUPFAM" id="SSF56784">
    <property type="entry name" value="HAD-like"/>
    <property type="match status" value="1"/>
</dbReference>
<dbReference type="InterPro" id="IPR036412">
    <property type="entry name" value="HAD-like_sf"/>
</dbReference>
<gene>
    <name evidence="1" type="ORF">MFFC18_14410</name>
</gene>
<accession>A0A5B9PFA3</accession>
<proteinExistence type="predicted"/>
<dbReference type="STRING" id="980251.GCA_001642875_00414"/>
<dbReference type="PANTHER" id="PTHR46191">
    <property type="match status" value="1"/>
</dbReference>
<dbReference type="AlphaFoldDB" id="A0A5B9PFA3"/>
<dbReference type="InterPro" id="IPR044924">
    <property type="entry name" value="HAD-SF_hydro_IA_REG-2-like_cap"/>
</dbReference>
<reference evidence="1 2" key="1">
    <citation type="submission" date="2019-08" db="EMBL/GenBank/DDBJ databases">
        <title>Deep-cultivation of Planctomycetes and their phenomic and genomic characterization uncovers novel biology.</title>
        <authorList>
            <person name="Wiegand S."/>
            <person name="Jogler M."/>
            <person name="Boedeker C."/>
            <person name="Pinto D."/>
            <person name="Vollmers J."/>
            <person name="Rivas-Marin E."/>
            <person name="Kohn T."/>
            <person name="Peeters S.H."/>
            <person name="Heuer A."/>
            <person name="Rast P."/>
            <person name="Oberbeckmann S."/>
            <person name="Bunk B."/>
            <person name="Jeske O."/>
            <person name="Meyerdierks A."/>
            <person name="Storesund J.E."/>
            <person name="Kallscheuer N."/>
            <person name="Luecker S."/>
            <person name="Lage O.M."/>
            <person name="Pohl T."/>
            <person name="Merkel B.J."/>
            <person name="Hornburger P."/>
            <person name="Mueller R.-W."/>
            <person name="Bruemmer F."/>
            <person name="Labrenz M."/>
            <person name="Spormann A.M."/>
            <person name="Op den Camp H."/>
            <person name="Overmann J."/>
            <person name="Amann R."/>
            <person name="Jetten M.S.M."/>
            <person name="Mascher T."/>
            <person name="Medema M.H."/>
            <person name="Devos D.P."/>
            <person name="Kaster A.-K."/>
            <person name="Ovreas L."/>
            <person name="Rohde M."/>
            <person name="Galperin M.Y."/>
            <person name="Jogler C."/>
        </authorList>
    </citation>
    <scope>NUCLEOTIDE SEQUENCE [LARGE SCALE GENOMIC DNA]</scope>
    <source>
        <strain evidence="1 2">FC18</strain>
    </source>
</reference>
<evidence type="ECO:0000313" key="2">
    <source>
        <dbReference type="Proteomes" id="UP000322214"/>
    </source>
</evidence>
<dbReference type="Gene3D" id="3.40.50.1000">
    <property type="entry name" value="HAD superfamily/HAD-like"/>
    <property type="match status" value="1"/>
</dbReference>
<dbReference type="NCBIfam" id="TIGR01549">
    <property type="entry name" value="HAD-SF-IA-v1"/>
    <property type="match status" value="1"/>
</dbReference>
<evidence type="ECO:0000313" key="1">
    <source>
        <dbReference type="EMBL" id="QEG21583.1"/>
    </source>
</evidence>